<protein>
    <submittedName>
        <fullName evidence="4">Glycosyltransferase involved in cell wall bisynthesis</fullName>
    </submittedName>
</protein>
<dbReference type="AlphaFoldDB" id="A0A1H0YIJ9"/>
<dbReference type="InterPro" id="IPR050194">
    <property type="entry name" value="Glycosyltransferase_grp1"/>
</dbReference>
<gene>
    <name evidence="4" type="ORF">SAMN05216231_0676</name>
</gene>
<keyword evidence="5" id="KW-1185">Reference proteome</keyword>
<organism evidence="4 5">
    <name type="scientific">Virgibacillus salinus</name>
    <dbReference type="NCBI Taxonomy" id="553311"/>
    <lineage>
        <taxon>Bacteria</taxon>
        <taxon>Bacillati</taxon>
        <taxon>Bacillota</taxon>
        <taxon>Bacilli</taxon>
        <taxon>Bacillales</taxon>
        <taxon>Bacillaceae</taxon>
        <taxon>Virgibacillus</taxon>
    </lineage>
</organism>
<name>A0A1H0YIJ9_9BACI</name>
<keyword evidence="1" id="KW-0472">Membrane</keyword>
<evidence type="ECO:0000313" key="5">
    <source>
        <dbReference type="Proteomes" id="UP000199444"/>
    </source>
</evidence>
<keyword evidence="4" id="KW-0808">Transferase</keyword>
<dbReference type="CDD" id="cd03794">
    <property type="entry name" value="GT4_WbuB-like"/>
    <property type="match status" value="1"/>
</dbReference>
<dbReference type="EMBL" id="FNKD01000001">
    <property type="protein sequence ID" value="SDQ15044.1"/>
    <property type="molecule type" value="Genomic_DNA"/>
</dbReference>
<feature type="transmembrane region" description="Helical" evidence="1">
    <location>
        <begin position="97"/>
        <end position="120"/>
    </location>
</feature>
<accession>A0A1H0YIJ9</accession>
<keyword evidence="1" id="KW-1133">Transmembrane helix</keyword>
<evidence type="ECO:0000313" key="4">
    <source>
        <dbReference type="EMBL" id="SDQ15044.1"/>
    </source>
</evidence>
<sequence>MEKKVLLLSQYFPPDINAASFRINDLYNALQKLEFDVTVVTTYPQKTAVEEIQEVDNIQRIELEKVNKKSFINYVKNYFGFMFKSMFYSLYRLRKERYGYIIVTSPPLFVALGGLIVSFFKRSKLVIDIRDVWPDSAVSAGMLKRGGLLYKITKIIERFLYKKADVITCVSNPMRNYIYKESIHSNIHVLYNGISPATINSELQPTNKGHSEKITIGYAGNIGIVQNMNVILKAAQFLPQESKFEFLIIGDGIELKKLKENAEEFDLRNIKFTGALPKNEVLTKLENVDLLFFSLIEDPVFEKTIPSKLFDYLLNNKPIITSIKGEGKDILNELGCALFFDPSNPKSLVNALVEYENNKDFYDEASITNREYVIKNYNREEGFVQFLSQL</sequence>
<dbReference type="InterPro" id="IPR028098">
    <property type="entry name" value="Glyco_trans_4-like_N"/>
</dbReference>
<dbReference type="SUPFAM" id="SSF53756">
    <property type="entry name" value="UDP-Glycosyltransferase/glycogen phosphorylase"/>
    <property type="match status" value="1"/>
</dbReference>
<dbReference type="PANTHER" id="PTHR45947">
    <property type="entry name" value="SULFOQUINOVOSYL TRANSFERASE SQD2"/>
    <property type="match status" value="1"/>
</dbReference>
<feature type="domain" description="Glycosyl transferase family 1" evidence="2">
    <location>
        <begin position="211"/>
        <end position="366"/>
    </location>
</feature>
<keyword evidence="1" id="KW-0812">Transmembrane</keyword>
<dbReference type="Pfam" id="PF13439">
    <property type="entry name" value="Glyco_transf_4"/>
    <property type="match status" value="1"/>
</dbReference>
<dbReference type="Pfam" id="PF00534">
    <property type="entry name" value="Glycos_transf_1"/>
    <property type="match status" value="1"/>
</dbReference>
<reference evidence="4 5" key="1">
    <citation type="submission" date="2016-10" db="EMBL/GenBank/DDBJ databases">
        <authorList>
            <person name="de Groot N.N."/>
        </authorList>
    </citation>
    <scope>NUCLEOTIDE SEQUENCE [LARGE SCALE GENOMIC DNA]</scope>
    <source>
        <strain evidence="4 5">CGMCC 1.10449</strain>
    </source>
</reference>
<evidence type="ECO:0000256" key="1">
    <source>
        <dbReference type="SAM" id="Phobius"/>
    </source>
</evidence>
<dbReference type="RefSeq" id="WP_092491536.1">
    <property type="nucleotide sequence ID" value="NZ_FNKD01000001.1"/>
</dbReference>
<proteinExistence type="predicted"/>
<evidence type="ECO:0000259" key="2">
    <source>
        <dbReference type="Pfam" id="PF00534"/>
    </source>
</evidence>
<dbReference type="PANTHER" id="PTHR45947:SF3">
    <property type="entry name" value="SULFOQUINOVOSYL TRANSFERASE SQD2"/>
    <property type="match status" value="1"/>
</dbReference>
<dbReference type="Gene3D" id="3.40.50.2000">
    <property type="entry name" value="Glycogen Phosphorylase B"/>
    <property type="match status" value="2"/>
</dbReference>
<dbReference type="STRING" id="553311.SAMN05216231_0676"/>
<dbReference type="InterPro" id="IPR001296">
    <property type="entry name" value="Glyco_trans_1"/>
</dbReference>
<feature type="domain" description="Glycosyltransferase subfamily 4-like N-terminal" evidence="3">
    <location>
        <begin position="23"/>
        <end position="196"/>
    </location>
</feature>
<dbReference type="Proteomes" id="UP000199444">
    <property type="component" value="Unassembled WGS sequence"/>
</dbReference>
<dbReference type="GO" id="GO:0016758">
    <property type="term" value="F:hexosyltransferase activity"/>
    <property type="evidence" value="ECO:0007669"/>
    <property type="project" value="TreeGrafter"/>
</dbReference>
<evidence type="ECO:0000259" key="3">
    <source>
        <dbReference type="Pfam" id="PF13439"/>
    </source>
</evidence>